<keyword evidence="4" id="KW-1003">Cell membrane</keyword>
<gene>
    <name evidence="15" type="primary">pntA</name>
    <name evidence="15" type="ORF">Raf01_61020</name>
</gene>
<dbReference type="Proteomes" id="UP000642748">
    <property type="component" value="Unassembled WGS sequence"/>
</dbReference>
<dbReference type="InterPro" id="IPR024605">
    <property type="entry name" value="NADP_transhyd_a_C"/>
</dbReference>
<feature type="transmembrane region" description="Helical" evidence="13">
    <location>
        <begin position="34"/>
        <end position="53"/>
    </location>
</feature>
<evidence type="ECO:0000259" key="14">
    <source>
        <dbReference type="Pfam" id="PF12769"/>
    </source>
</evidence>
<evidence type="ECO:0000256" key="8">
    <source>
        <dbReference type="ARBA" id="ARBA00022967"/>
    </source>
</evidence>
<dbReference type="GO" id="GO:0006740">
    <property type="term" value="P:NADPH regeneration"/>
    <property type="evidence" value="ECO:0007669"/>
    <property type="project" value="TreeGrafter"/>
</dbReference>
<keyword evidence="8" id="KW-1278">Translocase</keyword>
<evidence type="ECO:0000256" key="10">
    <source>
        <dbReference type="ARBA" id="ARBA00023027"/>
    </source>
</evidence>
<comment type="catalytic activity">
    <reaction evidence="12">
        <text>NAD(+) + NADPH + H(+)(in) = NADH + NADP(+) + H(+)(out)</text>
        <dbReference type="Rhea" id="RHEA:47992"/>
        <dbReference type="ChEBI" id="CHEBI:15378"/>
        <dbReference type="ChEBI" id="CHEBI:57540"/>
        <dbReference type="ChEBI" id="CHEBI:57783"/>
        <dbReference type="ChEBI" id="CHEBI:57945"/>
        <dbReference type="ChEBI" id="CHEBI:58349"/>
        <dbReference type="EC" id="7.1.1.1"/>
    </reaction>
</comment>
<comment type="subcellular location">
    <subcellularLocation>
        <location evidence="2">Cell inner membrane</location>
        <topology evidence="2">Multi-pass membrane protein</topology>
    </subcellularLocation>
</comment>
<keyword evidence="7" id="KW-0521">NADP</keyword>
<comment type="function">
    <text evidence="1">The transhydrogenation between NADH and NADP is coupled to respiration and ATP hydrolysis and functions as a proton pump across the membrane.</text>
</comment>
<evidence type="ECO:0000256" key="11">
    <source>
        <dbReference type="ARBA" id="ARBA00023136"/>
    </source>
</evidence>
<keyword evidence="10" id="KW-0520">NAD</keyword>
<evidence type="ECO:0000256" key="12">
    <source>
        <dbReference type="ARBA" id="ARBA00048202"/>
    </source>
</evidence>
<keyword evidence="6 13" id="KW-0812">Transmembrane</keyword>
<evidence type="ECO:0000256" key="5">
    <source>
        <dbReference type="ARBA" id="ARBA00022519"/>
    </source>
</evidence>
<evidence type="ECO:0000313" key="15">
    <source>
        <dbReference type="EMBL" id="GIH17930.1"/>
    </source>
</evidence>
<name>A0A8J3QY48_9ACTN</name>
<dbReference type="EMBL" id="BONZ01000061">
    <property type="protein sequence ID" value="GIH17930.1"/>
    <property type="molecule type" value="Genomic_DNA"/>
</dbReference>
<dbReference type="PANTHER" id="PTHR10160:SF19">
    <property type="entry name" value="PROTON-TRANSLOCATING NAD(P)(+) TRANSHYDROGENASE"/>
    <property type="match status" value="1"/>
</dbReference>
<comment type="caution">
    <text evidence="15">The sequence shown here is derived from an EMBL/GenBank/DDBJ whole genome shotgun (WGS) entry which is preliminary data.</text>
</comment>
<evidence type="ECO:0000256" key="6">
    <source>
        <dbReference type="ARBA" id="ARBA00022692"/>
    </source>
</evidence>
<dbReference type="GO" id="GO:0005886">
    <property type="term" value="C:plasma membrane"/>
    <property type="evidence" value="ECO:0007669"/>
    <property type="project" value="UniProtKB-SubCell"/>
</dbReference>
<evidence type="ECO:0000256" key="2">
    <source>
        <dbReference type="ARBA" id="ARBA00004429"/>
    </source>
</evidence>
<dbReference type="AlphaFoldDB" id="A0A8J3QY48"/>
<evidence type="ECO:0000256" key="9">
    <source>
        <dbReference type="ARBA" id="ARBA00022989"/>
    </source>
</evidence>
<evidence type="ECO:0000256" key="7">
    <source>
        <dbReference type="ARBA" id="ARBA00022857"/>
    </source>
</evidence>
<dbReference type="Pfam" id="PF12769">
    <property type="entry name" value="PNTB_4TM"/>
    <property type="match status" value="1"/>
</dbReference>
<keyword evidence="5" id="KW-0997">Cell inner membrane</keyword>
<sequence>MSADLMFDLTVFVLSLLVGFEVISKVPATLHTPLMSGANSIHGIVLVGAMLIASTARGPAGYVLAFVAMAFATANVVGGYVVTDRMLGMFRARTPQPRKDGES</sequence>
<dbReference type="EC" id="7.1.1.1" evidence="3"/>
<keyword evidence="9 13" id="KW-1133">Transmembrane helix</keyword>
<evidence type="ECO:0000313" key="16">
    <source>
        <dbReference type="Proteomes" id="UP000642748"/>
    </source>
</evidence>
<dbReference type="RefSeq" id="WP_203921465.1">
    <property type="nucleotide sequence ID" value="NZ_BONZ01000061.1"/>
</dbReference>
<dbReference type="PANTHER" id="PTHR10160">
    <property type="entry name" value="NAD(P) TRANSHYDROGENASE"/>
    <property type="match status" value="1"/>
</dbReference>
<accession>A0A8J3QY48</accession>
<dbReference type="GO" id="GO:0008750">
    <property type="term" value="F:proton-translocating NAD(P)+ transhydrogenase activity"/>
    <property type="evidence" value="ECO:0007669"/>
    <property type="project" value="UniProtKB-EC"/>
</dbReference>
<protein>
    <recommendedName>
        <fullName evidence="3">proton-translocating NAD(P)(+) transhydrogenase</fullName>
        <ecNumber evidence="3">7.1.1.1</ecNumber>
    </recommendedName>
</protein>
<dbReference type="GO" id="GO:0050661">
    <property type="term" value="F:NADP binding"/>
    <property type="evidence" value="ECO:0007669"/>
    <property type="project" value="TreeGrafter"/>
</dbReference>
<evidence type="ECO:0000256" key="4">
    <source>
        <dbReference type="ARBA" id="ARBA00022475"/>
    </source>
</evidence>
<reference evidence="15" key="1">
    <citation type="submission" date="2021-01" db="EMBL/GenBank/DDBJ databases">
        <title>Whole genome shotgun sequence of Rugosimonospora africana NBRC 104875.</title>
        <authorList>
            <person name="Komaki H."/>
            <person name="Tamura T."/>
        </authorList>
    </citation>
    <scope>NUCLEOTIDE SEQUENCE</scope>
    <source>
        <strain evidence="15">NBRC 104875</strain>
    </source>
</reference>
<keyword evidence="16" id="KW-1185">Reference proteome</keyword>
<keyword evidence="11 13" id="KW-0472">Membrane</keyword>
<organism evidence="15 16">
    <name type="scientific">Rugosimonospora africana</name>
    <dbReference type="NCBI Taxonomy" id="556532"/>
    <lineage>
        <taxon>Bacteria</taxon>
        <taxon>Bacillati</taxon>
        <taxon>Actinomycetota</taxon>
        <taxon>Actinomycetes</taxon>
        <taxon>Micromonosporales</taxon>
        <taxon>Micromonosporaceae</taxon>
        <taxon>Rugosimonospora</taxon>
    </lineage>
</organism>
<evidence type="ECO:0000256" key="13">
    <source>
        <dbReference type="SAM" id="Phobius"/>
    </source>
</evidence>
<feature type="transmembrane region" description="Helical" evidence="13">
    <location>
        <begin position="60"/>
        <end position="82"/>
    </location>
</feature>
<evidence type="ECO:0000256" key="3">
    <source>
        <dbReference type="ARBA" id="ARBA00012943"/>
    </source>
</evidence>
<feature type="domain" description="NAD(P) transhydrogenase alpha subunit C-terminal" evidence="14">
    <location>
        <begin position="9"/>
        <end position="91"/>
    </location>
</feature>
<proteinExistence type="predicted"/>
<evidence type="ECO:0000256" key="1">
    <source>
        <dbReference type="ARBA" id="ARBA00003943"/>
    </source>
</evidence>